<dbReference type="Proteomes" id="UP001465426">
    <property type="component" value="Unassembled WGS sequence"/>
</dbReference>
<dbReference type="SMART" id="SM00420">
    <property type="entry name" value="HTH_DEOR"/>
    <property type="match status" value="1"/>
</dbReference>
<dbReference type="Gene3D" id="1.10.10.10">
    <property type="entry name" value="Winged helix-like DNA-binding domain superfamily/Winged helix DNA-binding domain"/>
    <property type="match status" value="1"/>
</dbReference>
<evidence type="ECO:0000256" key="2">
    <source>
        <dbReference type="ARBA" id="ARBA00023125"/>
    </source>
</evidence>
<evidence type="ECO:0000256" key="1">
    <source>
        <dbReference type="ARBA" id="ARBA00023015"/>
    </source>
</evidence>
<dbReference type="InterPro" id="IPR014036">
    <property type="entry name" value="DeoR-like_C"/>
</dbReference>
<protein>
    <submittedName>
        <fullName evidence="5">DeoR/GlpR family DNA-binding transcription regulator</fullName>
    </submittedName>
</protein>
<keyword evidence="6" id="KW-1185">Reference proteome</keyword>
<dbReference type="InterPro" id="IPR001034">
    <property type="entry name" value="DeoR_HTH"/>
</dbReference>
<dbReference type="GO" id="GO:0003677">
    <property type="term" value="F:DNA binding"/>
    <property type="evidence" value="ECO:0007669"/>
    <property type="project" value="UniProtKB-KW"/>
</dbReference>
<evidence type="ECO:0000313" key="6">
    <source>
        <dbReference type="Proteomes" id="UP001465426"/>
    </source>
</evidence>
<evidence type="ECO:0000313" key="5">
    <source>
        <dbReference type="EMBL" id="MEQ2467307.1"/>
    </source>
</evidence>
<dbReference type="PRINTS" id="PR00037">
    <property type="entry name" value="HTHLACR"/>
</dbReference>
<reference evidence="5 6" key="1">
    <citation type="submission" date="2024-03" db="EMBL/GenBank/DDBJ databases">
        <title>Human intestinal bacterial collection.</title>
        <authorList>
            <person name="Pauvert C."/>
            <person name="Hitch T.C.A."/>
            <person name="Clavel T."/>
        </authorList>
    </citation>
    <scope>NUCLEOTIDE SEQUENCE [LARGE SCALE GENOMIC DNA]</scope>
    <source>
        <strain evidence="5 6">CLA-SR-H024</strain>
    </source>
</reference>
<sequence length="275" mass="31040">MLEMRNRLHYDVVRGKTTRRGSVIILLTPERHELIVQLLKQHSVVKIQELIDITNTSESTIRRDLTQLEQEGFLKRVHGGAARLQGKIKEPSMSEKAFKNVQEKKMIAAFAANLVEDGDSIYLDAGSTITEMLPFLKNRDIVVVTNGLMHLSSLLEARIQTFLTGGYVKEKTNALVGRGAILSLDHYRFDKCFMGVNGIHPEYGYTTPDQEEAMVKSKALSLSREAFFLADDSKFSEVYFSKIANLHEASIITNSLDDEVNDLYSRKTSIKVVKE</sequence>
<comment type="caution">
    <text evidence="5">The sequence shown here is derived from an EMBL/GenBank/DDBJ whole genome shotgun (WGS) entry which is preliminary data.</text>
</comment>
<dbReference type="InterPro" id="IPR018356">
    <property type="entry name" value="Tscrpt_reg_HTH_DeoR_CS"/>
</dbReference>
<gene>
    <name evidence="5" type="ORF">WMO63_16750</name>
</gene>
<dbReference type="InterPro" id="IPR037171">
    <property type="entry name" value="NagB/RpiA_transferase-like"/>
</dbReference>
<keyword evidence="2 5" id="KW-0238">DNA-binding</keyword>
<proteinExistence type="predicted"/>
<dbReference type="PROSITE" id="PS00894">
    <property type="entry name" value="HTH_DEOR_1"/>
    <property type="match status" value="1"/>
</dbReference>
<keyword evidence="3" id="KW-0804">Transcription</keyword>
<dbReference type="PROSITE" id="PS51000">
    <property type="entry name" value="HTH_DEOR_2"/>
    <property type="match status" value="1"/>
</dbReference>
<keyword evidence="1" id="KW-0805">Transcription regulation</keyword>
<feature type="domain" description="HTH deoR-type" evidence="4">
    <location>
        <begin position="28"/>
        <end position="83"/>
    </location>
</feature>
<dbReference type="SUPFAM" id="SSF100950">
    <property type="entry name" value="NagB/RpiA/CoA transferase-like"/>
    <property type="match status" value="1"/>
</dbReference>
<dbReference type="InterPro" id="IPR036390">
    <property type="entry name" value="WH_DNA-bd_sf"/>
</dbReference>
<dbReference type="Pfam" id="PF00455">
    <property type="entry name" value="DeoRC"/>
    <property type="match status" value="1"/>
</dbReference>
<dbReference type="Pfam" id="PF08220">
    <property type="entry name" value="HTH_DeoR"/>
    <property type="match status" value="1"/>
</dbReference>
<accession>A0ABV1F1R9</accession>
<evidence type="ECO:0000256" key="3">
    <source>
        <dbReference type="ARBA" id="ARBA00023163"/>
    </source>
</evidence>
<dbReference type="SUPFAM" id="SSF46785">
    <property type="entry name" value="Winged helix' DNA-binding domain"/>
    <property type="match status" value="1"/>
</dbReference>
<dbReference type="Gene3D" id="3.40.50.1360">
    <property type="match status" value="1"/>
</dbReference>
<organism evidence="5 6">
    <name type="scientific">Niallia hominis</name>
    <dbReference type="NCBI Taxonomy" id="3133173"/>
    <lineage>
        <taxon>Bacteria</taxon>
        <taxon>Bacillati</taxon>
        <taxon>Bacillota</taxon>
        <taxon>Bacilli</taxon>
        <taxon>Bacillales</taxon>
        <taxon>Bacillaceae</taxon>
        <taxon>Niallia</taxon>
    </lineage>
</organism>
<dbReference type="PANTHER" id="PTHR30363">
    <property type="entry name" value="HTH-TYPE TRANSCRIPTIONAL REGULATOR SRLR-RELATED"/>
    <property type="match status" value="1"/>
</dbReference>
<dbReference type="EMBL" id="JBBMFN010000048">
    <property type="protein sequence ID" value="MEQ2467307.1"/>
    <property type="molecule type" value="Genomic_DNA"/>
</dbReference>
<name>A0ABV1F1R9_9BACI</name>
<dbReference type="SMART" id="SM01134">
    <property type="entry name" value="DeoRC"/>
    <property type="match status" value="1"/>
</dbReference>
<dbReference type="InterPro" id="IPR050313">
    <property type="entry name" value="Carb_Metab_HTH_regulators"/>
</dbReference>
<dbReference type="PANTHER" id="PTHR30363:SF56">
    <property type="entry name" value="TRANSCRIPTIONAL REGULATOR, DEOR FAMILY"/>
    <property type="match status" value="1"/>
</dbReference>
<dbReference type="InterPro" id="IPR036388">
    <property type="entry name" value="WH-like_DNA-bd_sf"/>
</dbReference>
<evidence type="ECO:0000259" key="4">
    <source>
        <dbReference type="PROSITE" id="PS51000"/>
    </source>
</evidence>